<protein>
    <submittedName>
        <fullName evidence="6">Uncharacterized protein</fullName>
    </submittedName>
</protein>
<evidence type="ECO:0000313" key="6">
    <source>
        <dbReference type="EMBL" id="OMJ74144.1"/>
    </source>
</evidence>
<organism evidence="6 7">
    <name type="scientific">Stentor coeruleus</name>
    <dbReference type="NCBI Taxonomy" id="5963"/>
    <lineage>
        <taxon>Eukaryota</taxon>
        <taxon>Sar</taxon>
        <taxon>Alveolata</taxon>
        <taxon>Ciliophora</taxon>
        <taxon>Postciliodesmatophora</taxon>
        <taxon>Heterotrichea</taxon>
        <taxon>Heterotrichida</taxon>
        <taxon>Stentoridae</taxon>
        <taxon>Stentor</taxon>
    </lineage>
</organism>
<dbReference type="InterPro" id="IPR046357">
    <property type="entry name" value="PPIase_dom_sf"/>
</dbReference>
<name>A0A1R2BBK2_9CILI</name>
<evidence type="ECO:0000313" key="7">
    <source>
        <dbReference type="Proteomes" id="UP000187209"/>
    </source>
</evidence>
<comment type="caution">
    <text evidence="6">The sequence shown here is derived from an EMBL/GenBank/DDBJ whole genome shotgun (WGS) entry which is preliminary data.</text>
</comment>
<evidence type="ECO:0000256" key="1">
    <source>
        <dbReference type="ARBA" id="ARBA00022553"/>
    </source>
</evidence>
<dbReference type="InterPro" id="IPR050754">
    <property type="entry name" value="FKBP4/5/8-like"/>
</dbReference>
<dbReference type="SMART" id="SM00028">
    <property type="entry name" value="TPR"/>
    <property type="match status" value="1"/>
</dbReference>
<dbReference type="SUPFAM" id="SSF54534">
    <property type="entry name" value="FKBP-like"/>
    <property type="match status" value="2"/>
</dbReference>
<dbReference type="EMBL" id="MPUH01000771">
    <property type="protein sequence ID" value="OMJ74144.1"/>
    <property type="molecule type" value="Genomic_DNA"/>
</dbReference>
<dbReference type="AlphaFoldDB" id="A0A1R2BBK2"/>
<dbReference type="OrthoDB" id="8116123at2759"/>
<keyword evidence="1" id="KW-0597">Phosphoprotein</keyword>
<feature type="coiled-coil region" evidence="5">
    <location>
        <begin position="515"/>
        <end position="567"/>
    </location>
</feature>
<dbReference type="PANTHER" id="PTHR46512">
    <property type="entry name" value="PEPTIDYLPROLYL ISOMERASE"/>
    <property type="match status" value="1"/>
</dbReference>
<proteinExistence type="predicted"/>
<feature type="repeat" description="TPR" evidence="4">
    <location>
        <begin position="475"/>
        <end position="508"/>
    </location>
</feature>
<dbReference type="Gene3D" id="1.25.40.10">
    <property type="entry name" value="Tetratricopeptide repeat domain"/>
    <property type="match status" value="1"/>
</dbReference>
<dbReference type="Proteomes" id="UP000187209">
    <property type="component" value="Unassembled WGS sequence"/>
</dbReference>
<dbReference type="Gene3D" id="3.10.50.40">
    <property type="match status" value="1"/>
</dbReference>
<keyword evidence="3 4" id="KW-0802">TPR repeat</keyword>
<dbReference type="InterPro" id="IPR011990">
    <property type="entry name" value="TPR-like_helical_dom_sf"/>
</dbReference>
<gene>
    <name evidence="6" type="ORF">SteCoe_26999</name>
</gene>
<evidence type="ECO:0000256" key="5">
    <source>
        <dbReference type="SAM" id="Coils"/>
    </source>
</evidence>
<sequence>MESLAKVFLREHKFHSCNTTKRVVKEGFGDYAQPNTLIKYDIKIFRSSDLVQVENPAQGSFRLSFAHLEDPEASLPAFHQVLITMRLNEEGFISIPAGFHQENDEPWEDLIYKIRITTFEHFDLSLPNQWKFLREHKIGPTKCLKKRVISEGIGKCPNINTLVTYYYTIYKPDGCELEPYTNKSHILPKIPPSDTHLAIYYALMTMREGEDCLVHAPEGYFKYRYKSDLWFSIQLLYISEMNNALYPQKVPYLRECELGCGVIKRVIQEGEGDVIFNANKAWIEIEGWLEDSYQFQKKKEEVISFVKEGKIYPVGQSMLMKTMRKGEVSFIVCPPGTHMYEDNLEKETLWLKFTLKEYLEILPETKNKTLEEKLQACHQIKNIANRLFRSNIRSEAKSLYNTINSSLVLRANQFETLDQVIKNKYIEIKEPVLGNLALVHLLDAEESKDKDFIEKNLKKVFEFCGLALEINAKNSKVLFRRGKAYEIKGQLNEAREDIVKALEIEPKDWKCREFLRELDKKIKGETEKQKNVLRKVFIKENWEKQAKEDEERMIKIKQEEEDKEEDEQEQNIMQWLNQLQTKGVNLNSVDAVNLLMSETGGVDNS</sequence>
<accession>A0A1R2BBK2</accession>
<dbReference type="SUPFAM" id="SSF48452">
    <property type="entry name" value="TPR-like"/>
    <property type="match status" value="1"/>
</dbReference>
<dbReference type="PROSITE" id="PS50005">
    <property type="entry name" value="TPR"/>
    <property type="match status" value="1"/>
</dbReference>
<keyword evidence="5" id="KW-0175">Coiled coil</keyword>
<evidence type="ECO:0000256" key="4">
    <source>
        <dbReference type="PROSITE-ProRule" id="PRU00339"/>
    </source>
</evidence>
<keyword evidence="2" id="KW-0677">Repeat</keyword>
<keyword evidence="7" id="KW-1185">Reference proteome</keyword>
<dbReference type="GO" id="GO:0003755">
    <property type="term" value="F:peptidyl-prolyl cis-trans isomerase activity"/>
    <property type="evidence" value="ECO:0007669"/>
    <property type="project" value="InterPro"/>
</dbReference>
<evidence type="ECO:0000256" key="3">
    <source>
        <dbReference type="ARBA" id="ARBA00022803"/>
    </source>
</evidence>
<dbReference type="InterPro" id="IPR019734">
    <property type="entry name" value="TPR_rpt"/>
</dbReference>
<dbReference type="Pfam" id="PF07719">
    <property type="entry name" value="TPR_2"/>
    <property type="match status" value="1"/>
</dbReference>
<evidence type="ECO:0000256" key="2">
    <source>
        <dbReference type="ARBA" id="ARBA00022737"/>
    </source>
</evidence>
<reference evidence="6 7" key="1">
    <citation type="submission" date="2016-11" db="EMBL/GenBank/DDBJ databases">
        <title>The macronuclear genome of Stentor coeruleus: a giant cell with tiny introns.</title>
        <authorList>
            <person name="Slabodnick M."/>
            <person name="Ruby J.G."/>
            <person name="Reiff S.B."/>
            <person name="Swart E.C."/>
            <person name="Gosai S."/>
            <person name="Prabakaran S."/>
            <person name="Witkowska E."/>
            <person name="Larue G.E."/>
            <person name="Fisher S."/>
            <person name="Freeman R.M."/>
            <person name="Gunawardena J."/>
            <person name="Chu W."/>
            <person name="Stover N.A."/>
            <person name="Gregory B.D."/>
            <person name="Nowacki M."/>
            <person name="Derisi J."/>
            <person name="Roy S.W."/>
            <person name="Marshall W.F."/>
            <person name="Sood P."/>
        </authorList>
    </citation>
    <scope>NUCLEOTIDE SEQUENCE [LARGE SCALE GENOMIC DNA]</scope>
    <source>
        <strain evidence="6">WM001</strain>
    </source>
</reference>
<dbReference type="InterPro" id="IPR013105">
    <property type="entry name" value="TPR_2"/>
</dbReference>